<dbReference type="EMBL" id="JBHSBN010000025">
    <property type="protein sequence ID" value="MFC4109487.1"/>
    <property type="molecule type" value="Genomic_DNA"/>
</dbReference>
<proteinExistence type="predicted"/>
<keyword evidence="3" id="KW-0540">Nuclease</keyword>
<dbReference type="InterPro" id="IPR055180">
    <property type="entry name" value="HsdR_RecA-like_helicase_dom_2"/>
</dbReference>
<dbReference type="RefSeq" id="WP_377550890.1">
    <property type="nucleotide sequence ID" value="NZ_JBHSBN010000025.1"/>
</dbReference>
<organism evidence="3 4">
    <name type="scientific">Micromonospora zhanjiangensis</name>
    <dbReference type="NCBI Taxonomy" id="1522057"/>
    <lineage>
        <taxon>Bacteria</taxon>
        <taxon>Bacillati</taxon>
        <taxon>Actinomycetota</taxon>
        <taxon>Actinomycetes</taxon>
        <taxon>Micromonosporales</taxon>
        <taxon>Micromonosporaceae</taxon>
        <taxon>Micromonospora</taxon>
    </lineage>
</organism>
<accession>A0ABV8KUE1</accession>
<dbReference type="SMART" id="SM00487">
    <property type="entry name" value="DEXDc"/>
    <property type="match status" value="1"/>
</dbReference>
<dbReference type="InterPro" id="IPR027417">
    <property type="entry name" value="P-loop_NTPase"/>
</dbReference>
<dbReference type="PANTHER" id="PTHR42927:SF1">
    <property type="entry name" value="HELICASE SUPERFAMILY 1 AND 2 DOMAIN-CONTAINING PROTEIN"/>
    <property type="match status" value="1"/>
</dbReference>
<dbReference type="InterPro" id="IPR007409">
    <property type="entry name" value="Restrct_endonuc_type1_HsdR_N"/>
</dbReference>
<keyword evidence="3" id="KW-0255">Endonuclease</keyword>
<dbReference type="Gene3D" id="3.90.1570.50">
    <property type="match status" value="1"/>
</dbReference>
<dbReference type="InterPro" id="IPR014001">
    <property type="entry name" value="Helicase_ATP-bd"/>
</dbReference>
<comment type="caution">
    <text evidence="3">The sequence shown here is derived from an EMBL/GenBank/DDBJ whole genome shotgun (WGS) entry which is preliminary data.</text>
</comment>
<keyword evidence="4" id="KW-1185">Reference proteome</keyword>
<dbReference type="Pfam" id="PF04313">
    <property type="entry name" value="HSDR_N"/>
    <property type="match status" value="1"/>
</dbReference>
<reference evidence="4" key="1">
    <citation type="journal article" date="2019" name="Int. J. Syst. Evol. Microbiol.">
        <title>The Global Catalogue of Microorganisms (GCM) 10K type strain sequencing project: providing services to taxonomists for standard genome sequencing and annotation.</title>
        <authorList>
            <consortium name="The Broad Institute Genomics Platform"/>
            <consortium name="The Broad Institute Genome Sequencing Center for Infectious Disease"/>
            <person name="Wu L."/>
            <person name="Ma J."/>
        </authorList>
    </citation>
    <scope>NUCLEOTIDE SEQUENCE [LARGE SCALE GENOMIC DNA]</scope>
    <source>
        <strain evidence="4">2902at01</strain>
    </source>
</reference>
<evidence type="ECO:0000313" key="3">
    <source>
        <dbReference type="EMBL" id="MFC4109487.1"/>
    </source>
</evidence>
<protein>
    <submittedName>
        <fullName evidence="3">Type I restriction endonuclease subunit R</fullName>
        <ecNumber evidence="3">3.1.21.3</ecNumber>
    </submittedName>
</protein>
<evidence type="ECO:0000313" key="4">
    <source>
        <dbReference type="Proteomes" id="UP001595868"/>
    </source>
</evidence>
<dbReference type="InterPro" id="IPR040980">
    <property type="entry name" value="SWI2_SNF2"/>
</dbReference>
<dbReference type="CDD" id="cd22332">
    <property type="entry name" value="HsdR_N"/>
    <property type="match status" value="1"/>
</dbReference>
<evidence type="ECO:0000256" key="1">
    <source>
        <dbReference type="SAM" id="MobiDB-lite"/>
    </source>
</evidence>
<dbReference type="PROSITE" id="PS51192">
    <property type="entry name" value="HELICASE_ATP_BIND_1"/>
    <property type="match status" value="1"/>
</dbReference>
<dbReference type="Gene3D" id="3.40.50.300">
    <property type="entry name" value="P-loop containing nucleotide triphosphate hydrolases"/>
    <property type="match status" value="2"/>
</dbReference>
<keyword evidence="3" id="KW-0378">Hydrolase</keyword>
<dbReference type="EC" id="3.1.21.3" evidence="3"/>
<name>A0ABV8KUE1_9ACTN</name>
<sequence>MDAVHTEKQLENAIETALLGAGWQSGPDNYRPELALDTGELVTFLGATQAKVWERLVERHGDRNRAQAEFGKLLAAEIDGRGTLDVLRHGVRDRGTLIRLAYFRPGHTLAAGALDQYDANRLTVARQLQPFERGTGAPDLTLFLNGIPVATAELKNPGTGSTVEDAKKQYRRRDHRERFLARRTLVHFAVDPDMVFLTTRLAGEQTRFLPFNTGSAGPGLDGGAGNPPAAGPDRHRTAYLWERVWQRDNWLDLLHRFLHVEKPAGAKGRRAAAGPMIFPRFHQWHAVRELTGHAAAHGAGHNYLVQHSAGSGKSNTIGWLAHRLSSLHSADNELVFDKIVVLTDRLALDRQLQDTIYQFDHVVGVVKKIDQDSAQLADALTGQTARIIITTGQKFPFILEKISQAGKAKEVAGRRYAIIVDEAHSGQTGEISNKLKEALGQLGSEDGDLLTAAALARGRHPNLSYFAFTATPKQKTIELFGTPRGDEVHPFHIYSMRQAIDEGFILDVLRNYLMYRTYWRLKNAAADEADREVDPRKAKAKLVRAAELHPTSQEQRARIIVDHFREHTEHRLDHRAKAMVVTGSREHAVRLYHAIRAYVAKRGFTDCGTLVAFSQTVTLDGTDFTETKLNGFGEKELPDRFEYVAADDPHAATRNQPEYRLLVVADKYQTGFDQPLLTTMYVDKQLRGVAAVQTLSRLNRTHPLKDQSDICVLDFVNDAHDIQESFRPYFRETVTQPTDPNLLYQLERNVKEFQLLADSEIVAFGEAFAAGNQATATRAQREKAHAQLQHLTDPAVDRFEALAAEDPEAAEEFRAALTDYTRAYGFLSQVVGYEDRQLEALYYFARYLWNRLPRPRDPGVDIGEVDLTHLRITKRGEADVRLSAEDEAAPLRGLSGEGRGAAGEVEEVPLAQVIAELNELYGLNMSTGDQILAGQLIVAVAEDPELNQAGRANEPEKYGQVCDKNLDRIVIEKAEQNSEFIRRYFDDRAFREAFTEVARQQSYAMIRRPLRRSAERRATGGGTGGTGRS</sequence>
<dbReference type="SUPFAM" id="SSF52540">
    <property type="entry name" value="P-loop containing nucleoside triphosphate hydrolases"/>
    <property type="match status" value="1"/>
</dbReference>
<evidence type="ECO:0000259" key="2">
    <source>
        <dbReference type="PROSITE" id="PS51192"/>
    </source>
</evidence>
<dbReference type="Pfam" id="PF22679">
    <property type="entry name" value="T1R_D3-like"/>
    <property type="match status" value="1"/>
</dbReference>
<dbReference type="Proteomes" id="UP001595868">
    <property type="component" value="Unassembled WGS sequence"/>
</dbReference>
<feature type="region of interest" description="Disordered" evidence="1">
    <location>
        <begin position="1008"/>
        <end position="1029"/>
    </location>
</feature>
<gene>
    <name evidence="3" type="ORF">ACFOX0_26590</name>
</gene>
<dbReference type="GO" id="GO:0009035">
    <property type="term" value="F:type I site-specific deoxyribonuclease activity"/>
    <property type="evidence" value="ECO:0007669"/>
    <property type="project" value="UniProtKB-EC"/>
</dbReference>
<dbReference type="Pfam" id="PF18766">
    <property type="entry name" value="SWI2_SNF2"/>
    <property type="match status" value="1"/>
</dbReference>
<feature type="domain" description="Helicase ATP-binding" evidence="2">
    <location>
        <begin position="294"/>
        <end position="490"/>
    </location>
</feature>
<feature type="compositionally biased region" description="Gly residues" evidence="1">
    <location>
        <begin position="1019"/>
        <end position="1029"/>
    </location>
</feature>
<dbReference type="PANTHER" id="PTHR42927">
    <property type="entry name" value="HELICASE SUPERFAMILY 1 AND 2 DOMAIN-CONTAINING PROTEIN"/>
    <property type="match status" value="1"/>
</dbReference>